<feature type="domain" description="RNA polymerase sigma-70 region 2" evidence="5">
    <location>
        <begin position="23"/>
        <end position="89"/>
    </location>
</feature>
<dbReference type="PANTHER" id="PTHR43133">
    <property type="entry name" value="RNA POLYMERASE ECF-TYPE SIGMA FACTO"/>
    <property type="match status" value="1"/>
</dbReference>
<evidence type="ECO:0000313" key="8">
    <source>
        <dbReference type="Proteomes" id="UP000830167"/>
    </source>
</evidence>
<dbReference type="SUPFAM" id="SSF88946">
    <property type="entry name" value="Sigma2 domain of RNA polymerase sigma factors"/>
    <property type="match status" value="1"/>
</dbReference>
<evidence type="ECO:0000256" key="1">
    <source>
        <dbReference type="ARBA" id="ARBA00010641"/>
    </source>
</evidence>
<dbReference type="RefSeq" id="WP_347438628.1">
    <property type="nucleotide sequence ID" value="NZ_CP089291.1"/>
</dbReference>
<dbReference type="InterPro" id="IPR013324">
    <property type="entry name" value="RNA_pol_sigma_r3/r4-like"/>
</dbReference>
<evidence type="ECO:0000259" key="6">
    <source>
        <dbReference type="Pfam" id="PF08281"/>
    </source>
</evidence>
<dbReference type="SUPFAM" id="SSF88659">
    <property type="entry name" value="Sigma3 and sigma4 domains of RNA polymerase sigma factors"/>
    <property type="match status" value="1"/>
</dbReference>
<dbReference type="PANTHER" id="PTHR43133:SF51">
    <property type="entry name" value="RNA POLYMERASE SIGMA FACTOR"/>
    <property type="match status" value="1"/>
</dbReference>
<dbReference type="Pfam" id="PF04542">
    <property type="entry name" value="Sigma70_r2"/>
    <property type="match status" value="1"/>
</dbReference>
<organism evidence="7 8">
    <name type="scientific">Fodinisporobacter ferrooxydans</name>
    <dbReference type="NCBI Taxonomy" id="2901836"/>
    <lineage>
        <taxon>Bacteria</taxon>
        <taxon>Bacillati</taxon>
        <taxon>Bacillota</taxon>
        <taxon>Bacilli</taxon>
        <taxon>Bacillales</taxon>
        <taxon>Alicyclobacillaceae</taxon>
        <taxon>Fodinisporobacter</taxon>
    </lineage>
</organism>
<reference evidence="7" key="1">
    <citation type="submission" date="2021-12" db="EMBL/GenBank/DDBJ databases">
        <title>Alicyclobacillaceae gen. nov., sp. nov., isolated from chalcocite enrichment system.</title>
        <authorList>
            <person name="Jiang Z."/>
        </authorList>
    </citation>
    <scope>NUCLEOTIDE SEQUENCE</scope>
    <source>
        <strain evidence="7">MYW30-H2</strain>
    </source>
</reference>
<evidence type="ECO:0000256" key="2">
    <source>
        <dbReference type="ARBA" id="ARBA00023015"/>
    </source>
</evidence>
<evidence type="ECO:0000256" key="3">
    <source>
        <dbReference type="ARBA" id="ARBA00023082"/>
    </source>
</evidence>
<gene>
    <name evidence="7" type="primary">sigW</name>
    <name evidence="7" type="ORF">LSG31_06775</name>
</gene>
<dbReference type="Gene3D" id="1.10.1740.10">
    <property type="match status" value="1"/>
</dbReference>
<dbReference type="Proteomes" id="UP000830167">
    <property type="component" value="Chromosome"/>
</dbReference>
<feature type="domain" description="RNA polymerase sigma factor 70 region 4 type 2" evidence="6">
    <location>
        <begin position="127"/>
        <end position="179"/>
    </location>
</feature>
<name>A0ABY4CRV6_9BACL</name>
<keyword evidence="2" id="KW-0805">Transcription regulation</keyword>
<evidence type="ECO:0000256" key="4">
    <source>
        <dbReference type="ARBA" id="ARBA00023163"/>
    </source>
</evidence>
<dbReference type="InterPro" id="IPR013249">
    <property type="entry name" value="RNA_pol_sigma70_r4_t2"/>
</dbReference>
<dbReference type="CDD" id="cd06171">
    <property type="entry name" value="Sigma70_r4"/>
    <property type="match status" value="1"/>
</dbReference>
<dbReference type="Gene3D" id="1.10.10.10">
    <property type="entry name" value="Winged helix-like DNA-binding domain superfamily/Winged helix DNA-binding domain"/>
    <property type="match status" value="1"/>
</dbReference>
<dbReference type="InterPro" id="IPR036388">
    <property type="entry name" value="WH-like_DNA-bd_sf"/>
</dbReference>
<protein>
    <submittedName>
        <fullName evidence="7">RNA polymerase sigma factor SigW</fullName>
    </submittedName>
</protein>
<dbReference type="InterPro" id="IPR007627">
    <property type="entry name" value="RNA_pol_sigma70_r2"/>
</dbReference>
<dbReference type="EMBL" id="CP089291">
    <property type="protein sequence ID" value="UOF91938.1"/>
    <property type="molecule type" value="Genomic_DNA"/>
</dbReference>
<dbReference type="InterPro" id="IPR013325">
    <property type="entry name" value="RNA_pol_sigma_r2"/>
</dbReference>
<proteinExistence type="inferred from homology"/>
<keyword evidence="4" id="KW-0804">Transcription</keyword>
<dbReference type="NCBIfam" id="NF007223">
    <property type="entry name" value="PRK09641.1"/>
    <property type="match status" value="1"/>
</dbReference>
<evidence type="ECO:0000313" key="7">
    <source>
        <dbReference type="EMBL" id="UOF91938.1"/>
    </source>
</evidence>
<dbReference type="InterPro" id="IPR014284">
    <property type="entry name" value="RNA_pol_sigma-70_dom"/>
</dbReference>
<evidence type="ECO:0000259" key="5">
    <source>
        <dbReference type="Pfam" id="PF04542"/>
    </source>
</evidence>
<accession>A0ABY4CRV6</accession>
<dbReference type="NCBIfam" id="TIGR02937">
    <property type="entry name" value="sigma70-ECF"/>
    <property type="match status" value="1"/>
</dbReference>
<dbReference type="Pfam" id="PF08281">
    <property type="entry name" value="Sigma70_r4_2"/>
    <property type="match status" value="1"/>
</dbReference>
<keyword evidence="3" id="KW-0731">Sigma factor</keyword>
<keyword evidence="8" id="KW-1185">Reference proteome</keyword>
<sequence length="199" mass="23145">MEVSEIKLIKRAKRGDQQAFAEIVERYKDKLYNVAFRMLGNRQEAEDAVQEAFLRAYANLKTYDSSYKFTTWIYRIITNLSIDRLRKRKIDESLDAANDPDEISLYHTISSDELTPEEEIVRSETQDEVQSAILQLPPAYRATILLKYVHDRSVQEISEILRIPAATVKTRLHRGREALKGILEEIMGRSNSKQKIRKV</sequence>
<comment type="similarity">
    <text evidence="1">Belongs to the sigma-70 factor family. ECF subfamily.</text>
</comment>
<dbReference type="InterPro" id="IPR039425">
    <property type="entry name" value="RNA_pol_sigma-70-like"/>
</dbReference>